<accession>A0ABU5KW15</accession>
<organism evidence="1 2">
    <name type="scientific">Pseudomonas asiatica</name>
    <dbReference type="NCBI Taxonomy" id="2219225"/>
    <lineage>
        <taxon>Bacteria</taxon>
        <taxon>Pseudomonadati</taxon>
        <taxon>Pseudomonadota</taxon>
        <taxon>Gammaproteobacteria</taxon>
        <taxon>Pseudomonadales</taxon>
        <taxon>Pseudomonadaceae</taxon>
        <taxon>Pseudomonas</taxon>
    </lineage>
</organism>
<keyword evidence="2" id="KW-1185">Reference proteome</keyword>
<sequence length="77" mass="8707">MRNLLRGAHASVRRLAEFALAEGWSLTRCNSGHLKFTKAGFTPIFTSCTPSDHRTERNTRALFRRAEAHYSSSRGIQ</sequence>
<evidence type="ECO:0008006" key="3">
    <source>
        <dbReference type="Google" id="ProtNLM"/>
    </source>
</evidence>
<reference evidence="1 2" key="1">
    <citation type="submission" date="2023-11" db="EMBL/GenBank/DDBJ databases">
        <title>Draft genomes analysis of Pseudomonas asiatica isolated from milk, feces and farm soil of cows suffering from clinical mastitis.</title>
        <authorList>
            <person name="Rahman T."/>
            <person name="Das Z.C."/>
            <person name="Hoque M.N."/>
        </authorList>
    </citation>
    <scope>NUCLEOTIDE SEQUENCE [LARGE SCALE GENOMIC DNA]</scope>
    <source>
        <strain evidence="1 2">2F2</strain>
    </source>
</reference>
<evidence type="ECO:0000313" key="1">
    <source>
        <dbReference type="EMBL" id="MDZ5738105.1"/>
    </source>
</evidence>
<protein>
    <recommendedName>
        <fullName evidence="3">Type II toxin-antitoxin system HicA family toxin</fullName>
    </recommendedName>
</protein>
<name>A0ABU5KW15_9PSED</name>
<dbReference type="EMBL" id="JAXUBM010000006">
    <property type="protein sequence ID" value="MDZ5738105.1"/>
    <property type="molecule type" value="Genomic_DNA"/>
</dbReference>
<proteinExistence type="predicted"/>
<dbReference type="Proteomes" id="UP001292116">
    <property type="component" value="Unassembled WGS sequence"/>
</dbReference>
<gene>
    <name evidence="1" type="ORF">SOW75_07885</name>
</gene>
<evidence type="ECO:0000313" key="2">
    <source>
        <dbReference type="Proteomes" id="UP001292116"/>
    </source>
</evidence>
<comment type="caution">
    <text evidence="1">The sequence shown here is derived from an EMBL/GenBank/DDBJ whole genome shotgun (WGS) entry which is preliminary data.</text>
</comment>